<comment type="caution">
    <text evidence="2">The sequence shown here is derived from an EMBL/GenBank/DDBJ whole genome shotgun (WGS) entry which is preliminary data.</text>
</comment>
<sequence length="391" mass="41853">MNNEKLLKKRKANKDAAKAALAKAKAAQASEANSSASQPDRCTAEAEQELIANVMGQGSEALNIDTVAALNATPLNAVPRRDGEKAKEKRMKRPWGDASASGAEDVMAPSLSRPAADLWREFALRSELSSPSGSSSEAVNAILTDALSALRLKAVVDDALKAKGTADAALKKVQEGALLQAAAAADKEKQLQAALDVSLNKVAVFKKHDFKLVHVPPTFEDGSAVDAAPSSQQEASASQSRVDMTGYKASDDFMIAAQRYCRRAFCDVFGTELVAQEPKDCLNFGIHLLERNPLDNQFLLDVADDSFDKGYVEGVKAMLPAFAKLGVPASKLVDYMDDEDLKKIVGKIARDQRRAEAVARGEVSELPTPKPEPNEEEAGQGDARPKSPNFC</sequence>
<organism evidence="2 3">
    <name type="scientific">Cuscuta epithymum</name>
    <dbReference type="NCBI Taxonomy" id="186058"/>
    <lineage>
        <taxon>Eukaryota</taxon>
        <taxon>Viridiplantae</taxon>
        <taxon>Streptophyta</taxon>
        <taxon>Embryophyta</taxon>
        <taxon>Tracheophyta</taxon>
        <taxon>Spermatophyta</taxon>
        <taxon>Magnoliopsida</taxon>
        <taxon>eudicotyledons</taxon>
        <taxon>Gunneridae</taxon>
        <taxon>Pentapetalae</taxon>
        <taxon>asterids</taxon>
        <taxon>lamiids</taxon>
        <taxon>Solanales</taxon>
        <taxon>Convolvulaceae</taxon>
        <taxon>Cuscuteae</taxon>
        <taxon>Cuscuta</taxon>
        <taxon>Cuscuta subgen. Cuscuta</taxon>
    </lineage>
</organism>
<dbReference type="AlphaFoldDB" id="A0AAV0G8J4"/>
<gene>
    <name evidence="2" type="ORF">CEPIT_LOCUS41173</name>
</gene>
<evidence type="ECO:0000313" key="2">
    <source>
        <dbReference type="EMBL" id="CAH9144089.1"/>
    </source>
</evidence>
<accession>A0AAV0G8J4</accession>
<dbReference type="EMBL" id="CAMAPF010001059">
    <property type="protein sequence ID" value="CAH9144089.1"/>
    <property type="molecule type" value="Genomic_DNA"/>
</dbReference>
<protein>
    <submittedName>
        <fullName evidence="2">Uncharacterized protein</fullName>
    </submittedName>
</protein>
<feature type="region of interest" description="Disordered" evidence="1">
    <location>
        <begin position="78"/>
        <end position="107"/>
    </location>
</feature>
<dbReference type="Proteomes" id="UP001152523">
    <property type="component" value="Unassembled WGS sequence"/>
</dbReference>
<keyword evidence="3" id="KW-1185">Reference proteome</keyword>
<feature type="region of interest" description="Disordered" evidence="1">
    <location>
        <begin position="356"/>
        <end position="391"/>
    </location>
</feature>
<reference evidence="2" key="1">
    <citation type="submission" date="2022-07" db="EMBL/GenBank/DDBJ databases">
        <authorList>
            <person name="Macas J."/>
            <person name="Novak P."/>
            <person name="Neumann P."/>
        </authorList>
    </citation>
    <scope>NUCLEOTIDE SEQUENCE</scope>
</reference>
<evidence type="ECO:0000256" key="1">
    <source>
        <dbReference type="SAM" id="MobiDB-lite"/>
    </source>
</evidence>
<evidence type="ECO:0000313" key="3">
    <source>
        <dbReference type="Proteomes" id="UP001152523"/>
    </source>
</evidence>
<name>A0AAV0G8J4_9ASTE</name>
<proteinExistence type="predicted"/>